<dbReference type="EMBL" id="JACARM010000014">
    <property type="protein sequence ID" value="NWE06710.1"/>
    <property type="molecule type" value="Genomic_DNA"/>
</dbReference>
<evidence type="ECO:0000313" key="6">
    <source>
        <dbReference type="EMBL" id="NWE06710.1"/>
    </source>
</evidence>
<accession>A0A7Y8E1E2</accession>
<dbReference type="PROSITE" id="PS50931">
    <property type="entry name" value="HTH_LYSR"/>
    <property type="match status" value="1"/>
</dbReference>
<proteinExistence type="inferred from homology"/>
<evidence type="ECO:0000256" key="3">
    <source>
        <dbReference type="ARBA" id="ARBA00023125"/>
    </source>
</evidence>
<dbReference type="Pfam" id="PF00126">
    <property type="entry name" value="HTH_1"/>
    <property type="match status" value="1"/>
</dbReference>
<keyword evidence="2" id="KW-0805">Transcription regulation</keyword>
<evidence type="ECO:0000259" key="5">
    <source>
        <dbReference type="PROSITE" id="PS50931"/>
    </source>
</evidence>
<name>A0A7Y8E1E2_9PSED</name>
<sequence>MNPNTLTEQLSLFLDVLETGSFSAAARRHPLTPSAVARRIDSLESSVGSRLFQRSTHAVL</sequence>
<dbReference type="SUPFAM" id="SSF46785">
    <property type="entry name" value="Winged helix' DNA-binding domain"/>
    <property type="match status" value="1"/>
</dbReference>
<comment type="similarity">
    <text evidence="1">Belongs to the LysR transcriptional regulatory family.</text>
</comment>
<dbReference type="InterPro" id="IPR036388">
    <property type="entry name" value="WH-like_DNA-bd_sf"/>
</dbReference>
<dbReference type="InterPro" id="IPR000847">
    <property type="entry name" value="LysR_HTH_N"/>
</dbReference>
<dbReference type="AlphaFoldDB" id="A0A7Y8E1E2"/>
<evidence type="ECO:0000256" key="4">
    <source>
        <dbReference type="ARBA" id="ARBA00023163"/>
    </source>
</evidence>
<keyword evidence="4" id="KW-0804">Transcription</keyword>
<dbReference type="Proteomes" id="UP000563268">
    <property type="component" value="Unassembled WGS sequence"/>
</dbReference>
<keyword evidence="3" id="KW-0238">DNA-binding</keyword>
<dbReference type="InterPro" id="IPR050176">
    <property type="entry name" value="LTTR"/>
</dbReference>
<dbReference type="PANTHER" id="PTHR30579">
    <property type="entry name" value="TRANSCRIPTIONAL REGULATOR"/>
    <property type="match status" value="1"/>
</dbReference>
<protein>
    <submittedName>
        <fullName evidence="6">LysR family transcriptional regulator</fullName>
    </submittedName>
</protein>
<dbReference type="GO" id="GO:0003700">
    <property type="term" value="F:DNA-binding transcription factor activity"/>
    <property type="evidence" value="ECO:0007669"/>
    <property type="project" value="InterPro"/>
</dbReference>
<evidence type="ECO:0000256" key="2">
    <source>
        <dbReference type="ARBA" id="ARBA00023015"/>
    </source>
</evidence>
<reference evidence="6 7" key="1">
    <citation type="submission" date="2020-04" db="EMBL/GenBank/DDBJ databases">
        <title>Molecular characterization of pseudomonads from Agaricus bisporus reveal novel blotch 2 pathogens in Western Europe.</title>
        <authorList>
            <person name="Taparia T."/>
            <person name="Krijger M."/>
            <person name="Haynes E."/>
            <person name="Elpinstone J.G."/>
            <person name="Noble R."/>
            <person name="Van Der Wolf J."/>
        </authorList>
    </citation>
    <scope>NUCLEOTIDE SEQUENCE [LARGE SCALE GENOMIC DNA]</scope>
    <source>
        <strain evidence="6 7">K7002</strain>
    </source>
</reference>
<feature type="domain" description="HTH lysR-type" evidence="5">
    <location>
        <begin position="1"/>
        <end position="60"/>
    </location>
</feature>
<dbReference type="InterPro" id="IPR036390">
    <property type="entry name" value="WH_DNA-bd_sf"/>
</dbReference>
<organism evidence="6 7">
    <name type="scientific">Pseudomonas edaphica</name>
    <dbReference type="NCBI Taxonomy" id="2006980"/>
    <lineage>
        <taxon>Bacteria</taxon>
        <taxon>Pseudomonadati</taxon>
        <taxon>Pseudomonadota</taxon>
        <taxon>Gammaproteobacteria</taxon>
        <taxon>Pseudomonadales</taxon>
        <taxon>Pseudomonadaceae</taxon>
        <taxon>Pseudomonas</taxon>
    </lineage>
</organism>
<dbReference type="GO" id="GO:0003677">
    <property type="term" value="F:DNA binding"/>
    <property type="evidence" value="ECO:0007669"/>
    <property type="project" value="UniProtKB-KW"/>
</dbReference>
<dbReference type="Gene3D" id="1.10.10.10">
    <property type="entry name" value="Winged helix-like DNA-binding domain superfamily/Winged helix DNA-binding domain"/>
    <property type="match status" value="1"/>
</dbReference>
<comment type="caution">
    <text evidence="6">The sequence shown here is derived from an EMBL/GenBank/DDBJ whole genome shotgun (WGS) entry which is preliminary data.</text>
</comment>
<gene>
    <name evidence="6" type="ORF">HX788_06360</name>
</gene>
<evidence type="ECO:0000256" key="1">
    <source>
        <dbReference type="ARBA" id="ARBA00009437"/>
    </source>
</evidence>
<dbReference type="RefSeq" id="WP_177037681.1">
    <property type="nucleotide sequence ID" value="NZ_JACARM010000014.1"/>
</dbReference>
<feature type="non-terminal residue" evidence="6">
    <location>
        <position position="60"/>
    </location>
</feature>
<evidence type="ECO:0000313" key="7">
    <source>
        <dbReference type="Proteomes" id="UP000563268"/>
    </source>
</evidence>